<feature type="region of interest" description="Disordered" evidence="1">
    <location>
        <begin position="90"/>
        <end position="144"/>
    </location>
</feature>
<organism evidence="2 3">
    <name type="scientific">Tagetes erecta</name>
    <name type="common">African marigold</name>
    <dbReference type="NCBI Taxonomy" id="13708"/>
    <lineage>
        <taxon>Eukaryota</taxon>
        <taxon>Viridiplantae</taxon>
        <taxon>Streptophyta</taxon>
        <taxon>Embryophyta</taxon>
        <taxon>Tracheophyta</taxon>
        <taxon>Spermatophyta</taxon>
        <taxon>Magnoliopsida</taxon>
        <taxon>eudicotyledons</taxon>
        <taxon>Gunneridae</taxon>
        <taxon>Pentapetalae</taxon>
        <taxon>asterids</taxon>
        <taxon>campanulids</taxon>
        <taxon>Asterales</taxon>
        <taxon>Asteraceae</taxon>
        <taxon>Asteroideae</taxon>
        <taxon>Heliantheae alliance</taxon>
        <taxon>Tageteae</taxon>
        <taxon>Tagetes</taxon>
    </lineage>
</organism>
<dbReference type="InterPro" id="IPR021109">
    <property type="entry name" value="Peptidase_aspartic_dom_sf"/>
</dbReference>
<protein>
    <recommendedName>
        <fullName evidence="4">Reverse transcriptase domain-containing protein</fullName>
    </recommendedName>
</protein>
<dbReference type="EMBL" id="JAUHHV010000010">
    <property type="protein sequence ID" value="KAK1411409.1"/>
    <property type="molecule type" value="Genomic_DNA"/>
</dbReference>
<evidence type="ECO:0000313" key="3">
    <source>
        <dbReference type="Proteomes" id="UP001229421"/>
    </source>
</evidence>
<dbReference type="CDD" id="cd00303">
    <property type="entry name" value="retropepsin_like"/>
    <property type="match status" value="1"/>
</dbReference>
<dbReference type="PANTHER" id="PTHR33067:SF35">
    <property type="entry name" value="ASPARTIC PEPTIDASE DDI1-TYPE DOMAIN-CONTAINING PROTEIN"/>
    <property type="match status" value="1"/>
</dbReference>
<name>A0AAD8NJ03_TARER</name>
<accession>A0AAD8NJ03</accession>
<feature type="compositionally biased region" description="Low complexity" evidence="1">
    <location>
        <begin position="97"/>
        <end position="108"/>
    </location>
</feature>
<keyword evidence="3" id="KW-1185">Reference proteome</keyword>
<proteinExistence type="predicted"/>
<dbReference type="AlphaFoldDB" id="A0AAD8NJ03"/>
<reference evidence="2" key="1">
    <citation type="journal article" date="2023" name="bioRxiv">
        <title>Improved chromosome-level genome assembly for marigold (Tagetes erecta).</title>
        <authorList>
            <person name="Jiang F."/>
            <person name="Yuan L."/>
            <person name="Wang S."/>
            <person name="Wang H."/>
            <person name="Xu D."/>
            <person name="Wang A."/>
            <person name="Fan W."/>
        </authorList>
    </citation>
    <scope>NUCLEOTIDE SEQUENCE</scope>
    <source>
        <strain evidence="2">WSJ</strain>
        <tissue evidence="2">Leaf</tissue>
    </source>
</reference>
<evidence type="ECO:0000313" key="2">
    <source>
        <dbReference type="EMBL" id="KAK1411409.1"/>
    </source>
</evidence>
<evidence type="ECO:0000256" key="1">
    <source>
        <dbReference type="SAM" id="MobiDB-lite"/>
    </source>
</evidence>
<dbReference type="PANTHER" id="PTHR33067">
    <property type="entry name" value="RNA-DIRECTED DNA POLYMERASE-RELATED"/>
    <property type="match status" value="1"/>
</dbReference>
<gene>
    <name evidence="2" type="ORF">QVD17_37958</name>
</gene>
<evidence type="ECO:0008006" key="4">
    <source>
        <dbReference type="Google" id="ProtNLM"/>
    </source>
</evidence>
<feature type="compositionally biased region" description="Low complexity" evidence="1">
    <location>
        <begin position="118"/>
        <end position="128"/>
    </location>
</feature>
<dbReference type="Gene3D" id="2.40.70.10">
    <property type="entry name" value="Acid Proteases"/>
    <property type="match status" value="1"/>
</dbReference>
<comment type="caution">
    <text evidence="2">The sequence shown here is derived from an EMBL/GenBank/DDBJ whole genome shotgun (WGS) entry which is preliminary data.</text>
</comment>
<dbReference type="Proteomes" id="UP001229421">
    <property type="component" value="Unassembled WGS sequence"/>
</dbReference>
<sequence>MTAIAISQFHGRDDEDAPAHLSRLARIVSNFKLQGASVDAIYLHLFPFSLADVAIFWLDSQAEGTLTPWALVKKFYNGLTYETRARFDTSRFSHRNSTPVTGTPSSSTRGAPPGYQANYNNNNNQGVGSSFGNGNGSEQAIGQGSSDSIHRIEQMLVHINLMPYSLYEKLGLGELTPTRMSLSLADKSVKYPRGIVENLLVKVDKFVFPVDFVVLDMEADAKVPIILGRPFLRTAHAIIDVFKGKITLHVGEDIAIFKIPEPIENVKCWDNRVLVIDAEDRWEEGYESGNMLFTKDWAEVRRLVKLKCGDPGMFEDTPDDAG</sequence>